<dbReference type="OrthoDB" id="88276at2"/>
<evidence type="ECO:0000313" key="1">
    <source>
        <dbReference type="EMBL" id="OZI59961.1"/>
    </source>
</evidence>
<protein>
    <recommendedName>
        <fullName evidence="3">DUF1353 domain-containing protein</fullName>
    </recommendedName>
</protein>
<accession>A0A261UEE0</accession>
<name>A0A261UEE0_9BORD</name>
<gene>
    <name evidence="1" type="ORF">CAL28_10785</name>
</gene>
<comment type="caution">
    <text evidence="1">The sequence shown here is derived from an EMBL/GenBank/DDBJ whole genome shotgun (WGS) entry which is preliminary data.</text>
</comment>
<dbReference type="AlphaFoldDB" id="A0A261UEE0"/>
<proteinExistence type="predicted"/>
<evidence type="ECO:0008006" key="3">
    <source>
        <dbReference type="Google" id="ProtNLM"/>
    </source>
</evidence>
<evidence type="ECO:0000313" key="2">
    <source>
        <dbReference type="Proteomes" id="UP000215767"/>
    </source>
</evidence>
<dbReference type="Pfam" id="PF07087">
    <property type="entry name" value="DUF1353"/>
    <property type="match status" value="1"/>
</dbReference>
<organism evidence="1 2">
    <name type="scientific">Bordetella genomosp. 11</name>
    <dbReference type="NCBI Taxonomy" id="1416808"/>
    <lineage>
        <taxon>Bacteria</taxon>
        <taxon>Pseudomonadati</taxon>
        <taxon>Pseudomonadota</taxon>
        <taxon>Betaproteobacteria</taxon>
        <taxon>Burkholderiales</taxon>
        <taxon>Alcaligenaceae</taxon>
        <taxon>Bordetella</taxon>
    </lineage>
</organism>
<dbReference type="Proteomes" id="UP000215767">
    <property type="component" value="Unassembled WGS sequence"/>
</dbReference>
<dbReference type="RefSeq" id="WP_094841381.1">
    <property type="nucleotide sequence ID" value="NZ_NEVS01000004.1"/>
</dbReference>
<sequence>MSAFLSQLSVRREDQRDVGKWILNEPLVYRSDVAGRTITVPAGFATDFASVPRLLPLAFALLGGHGDSAATVHDFLYSKKPVSRRMADMVLREALRASYVARWRIPLFYWGVRLFGWSHWK</sequence>
<dbReference type="InterPro" id="IPR010767">
    <property type="entry name" value="Phage_CGC-2007_Cje0229"/>
</dbReference>
<keyword evidence="2" id="KW-1185">Reference proteome</keyword>
<dbReference type="EMBL" id="NEVS01000004">
    <property type="protein sequence ID" value="OZI59961.1"/>
    <property type="molecule type" value="Genomic_DNA"/>
</dbReference>
<reference evidence="2" key="1">
    <citation type="submission" date="2017-05" db="EMBL/GenBank/DDBJ databases">
        <title>Complete and WGS of Bordetella genogroups.</title>
        <authorList>
            <person name="Spilker T."/>
            <person name="Lipuma J."/>
        </authorList>
    </citation>
    <scope>NUCLEOTIDE SEQUENCE [LARGE SCALE GENOMIC DNA]</scope>
    <source>
        <strain evidence="2">AU8856</strain>
    </source>
</reference>